<dbReference type="GO" id="GO:0004190">
    <property type="term" value="F:aspartic-type endopeptidase activity"/>
    <property type="evidence" value="ECO:0007669"/>
    <property type="project" value="UniProtKB-EC"/>
</dbReference>
<keyword evidence="8" id="KW-0949">S-adenosyl-L-methionine</keyword>
<keyword evidence="10 18" id="KW-0378">Hydrolase</keyword>
<dbReference type="PANTHER" id="PTHR30487:SF0">
    <property type="entry name" value="PREPILIN LEADER PEPTIDASE_N-METHYLTRANSFERASE-RELATED"/>
    <property type="match status" value="1"/>
</dbReference>
<sequence>MTSLIDFLHIHPGVFYTFSALLGLALGSFINVVAHRLPVMMEREWREQCRELLHPDTPATDEPPRFNLSTPRSRCPKCGHRIGALENIPLLSYLFLRGRCSACGEPISIRYPLVELTCGILSFVVAWHFGVTWQAVAALGLTWVLITLTLIDFDHQLLPDQIVLPTLWVGLLLSLVPLYADTTDAVVGATAGYLSLWTLFQLFRLLTGKEGMGYGDFKLFALFGAWLGWQSLFQIILLSSLVGALVGICLILFRGRDRTIPIPFGPYLAVAGWISLLWGEQLNRLYLTWAGLA</sequence>
<evidence type="ECO:0000256" key="7">
    <source>
        <dbReference type="ARBA" id="ARBA00022679"/>
    </source>
</evidence>
<keyword evidence="4" id="KW-0997">Cell inner membrane</keyword>
<evidence type="ECO:0000256" key="14">
    <source>
        <dbReference type="ARBA" id="ARBA00050401"/>
    </source>
</evidence>
<evidence type="ECO:0000256" key="12">
    <source>
        <dbReference type="ARBA" id="ARBA00023136"/>
    </source>
</evidence>
<evidence type="ECO:0000256" key="1">
    <source>
        <dbReference type="ARBA" id="ARBA00004429"/>
    </source>
</evidence>
<feature type="transmembrane region" description="Helical" evidence="19">
    <location>
        <begin position="260"/>
        <end position="279"/>
    </location>
</feature>
<dbReference type="FunFam" id="1.20.120.1220:FF:000001">
    <property type="entry name" value="Type 4 prepilin-like proteins leader peptide-processing enzyme"/>
    <property type="match status" value="1"/>
</dbReference>
<dbReference type="GO" id="GO:0005886">
    <property type="term" value="C:plasma membrane"/>
    <property type="evidence" value="ECO:0007669"/>
    <property type="project" value="UniProtKB-SubCell"/>
</dbReference>
<comment type="similarity">
    <text evidence="2 17">Belongs to the peptidase A24 family.</text>
</comment>
<dbReference type="Gene3D" id="1.20.120.1220">
    <property type="match status" value="1"/>
</dbReference>
<feature type="transmembrane region" description="Helical" evidence="19">
    <location>
        <begin position="14"/>
        <end position="34"/>
    </location>
</feature>
<keyword evidence="9 18" id="KW-0812">Transmembrane</keyword>
<feature type="domain" description="Prepilin type IV endopeptidase peptidase" evidence="20">
    <location>
        <begin position="141"/>
        <end position="248"/>
    </location>
</feature>
<evidence type="ECO:0000256" key="2">
    <source>
        <dbReference type="ARBA" id="ARBA00005801"/>
    </source>
</evidence>
<feature type="transmembrane region" description="Helical" evidence="19">
    <location>
        <begin position="235"/>
        <end position="253"/>
    </location>
</feature>
<evidence type="ECO:0000256" key="18">
    <source>
        <dbReference type="RuleBase" id="RU003794"/>
    </source>
</evidence>
<organism evidence="22">
    <name type="scientific">Sedimenticola thiotaurini</name>
    <dbReference type="NCBI Taxonomy" id="1543721"/>
    <lineage>
        <taxon>Bacteria</taxon>
        <taxon>Pseudomonadati</taxon>
        <taxon>Pseudomonadota</taxon>
        <taxon>Gammaproteobacteria</taxon>
        <taxon>Chromatiales</taxon>
        <taxon>Sedimenticolaceae</taxon>
        <taxon>Sedimenticola</taxon>
    </lineage>
</organism>
<comment type="subcellular location">
    <subcellularLocation>
        <location evidence="1">Cell inner membrane</location>
        <topology evidence="1">Multi-pass membrane protein</topology>
    </subcellularLocation>
    <subcellularLocation>
        <location evidence="18">Cell membrane</location>
        <topology evidence="18">Multi-pass membrane protein</topology>
    </subcellularLocation>
</comment>
<dbReference type="Proteomes" id="UP000886251">
    <property type="component" value="Unassembled WGS sequence"/>
</dbReference>
<dbReference type="InterPro" id="IPR010627">
    <property type="entry name" value="Prepilin_pept_A24_N"/>
</dbReference>
<keyword evidence="3" id="KW-1003">Cell membrane</keyword>
<evidence type="ECO:0000256" key="5">
    <source>
        <dbReference type="ARBA" id="ARBA00022603"/>
    </source>
</evidence>
<dbReference type="EMBL" id="DRKP01000027">
    <property type="protein sequence ID" value="HEB95266.1"/>
    <property type="molecule type" value="Genomic_DNA"/>
</dbReference>
<evidence type="ECO:0000256" key="6">
    <source>
        <dbReference type="ARBA" id="ARBA00022670"/>
    </source>
</evidence>
<protein>
    <recommendedName>
        <fullName evidence="16 18">Prepilin leader peptidase/N-methyltransferase</fullName>
        <ecNumber evidence="18">2.1.1.-</ecNumber>
        <ecNumber evidence="15 18">3.4.23.43</ecNumber>
    </recommendedName>
</protein>
<evidence type="ECO:0000256" key="13">
    <source>
        <dbReference type="ARBA" id="ARBA00023268"/>
    </source>
</evidence>
<evidence type="ECO:0000256" key="8">
    <source>
        <dbReference type="ARBA" id="ARBA00022691"/>
    </source>
</evidence>
<evidence type="ECO:0000313" key="22">
    <source>
        <dbReference type="EMBL" id="HEB95266.1"/>
    </source>
</evidence>
<keyword evidence="7 18" id="KW-0808">Transferase</keyword>
<dbReference type="InterPro" id="IPR014032">
    <property type="entry name" value="Peptidase_A24A_bac"/>
</dbReference>
<dbReference type="GO" id="GO:0006465">
    <property type="term" value="P:signal peptide processing"/>
    <property type="evidence" value="ECO:0007669"/>
    <property type="project" value="TreeGrafter"/>
</dbReference>
<evidence type="ECO:0000256" key="10">
    <source>
        <dbReference type="ARBA" id="ARBA00022801"/>
    </source>
</evidence>
<evidence type="ECO:0000259" key="20">
    <source>
        <dbReference type="Pfam" id="PF01478"/>
    </source>
</evidence>
<reference evidence="22" key="1">
    <citation type="journal article" date="2020" name="mSystems">
        <title>Genome- and Community-Level Interaction Insights into Carbon Utilization and Element Cycling Functions of Hydrothermarchaeota in Hydrothermal Sediment.</title>
        <authorList>
            <person name="Zhou Z."/>
            <person name="Liu Y."/>
            <person name="Xu W."/>
            <person name="Pan J."/>
            <person name="Luo Z.H."/>
            <person name="Li M."/>
        </authorList>
    </citation>
    <scope>NUCLEOTIDE SEQUENCE [LARGE SCALE GENOMIC DNA]</scope>
    <source>
        <strain evidence="22">HyVt-443</strain>
    </source>
</reference>
<keyword evidence="13 18" id="KW-0511">Multifunctional enzyme</keyword>
<evidence type="ECO:0000256" key="19">
    <source>
        <dbReference type="SAM" id="Phobius"/>
    </source>
</evidence>
<dbReference type="EC" id="2.1.1.-" evidence="18"/>
<comment type="catalytic activity">
    <reaction evidence="14 18">
        <text>Typically cleaves a -Gly-|-Phe- bond to release an N-terminal, basic peptide of 5-8 residues from type IV prepilin, and then N-methylates the new N-terminal amino group, the methyl donor being S-adenosyl-L-methionine.</text>
        <dbReference type="EC" id="3.4.23.43"/>
    </reaction>
</comment>
<evidence type="ECO:0000256" key="11">
    <source>
        <dbReference type="ARBA" id="ARBA00022989"/>
    </source>
</evidence>
<dbReference type="InterPro" id="IPR000045">
    <property type="entry name" value="Prepilin_IV_endopep_pep"/>
</dbReference>
<evidence type="ECO:0000256" key="16">
    <source>
        <dbReference type="ARBA" id="ARBA00071870"/>
    </source>
</evidence>
<gene>
    <name evidence="22" type="ORF">ENI96_02400</name>
</gene>
<feature type="transmembrane region" description="Helical" evidence="19">
    <location>
        <begin position="135"/>
        <end position="153"/>
    </location>
</feature>
<evidence type="ECO:0000256" key="9">
    <source>
        <dbReference type="ARBA" id="ARBA00022692"/>
    </source>
</evidence>
<dbReference type="InterPro" id="IPR050882">
    <property type="entry name" value="Prepilin_peptidase/N-MTase"/>
</dbReference>
<evidence type="ECO:0000256" key="3">
    <source>
        <dbReference type="ARBA" id="ARBA00022475"/>
    </source>
</evidence>
<evidence type="ECO:0000256" key="15">
    <source>
        <dbReference type="ARBA" id="ARBA00067082"/>
    </source>
</evidence>
<keyword evidence="6 18" id="KW-0645">Protease</keyword>
<dbReference type="Pfam" id="PF01478">
    <property type="entry name" value="Peptidase_A24"/>
    <property type="match status" value="1"/>
</dbReference>
<feature type="transmembrane region" description="Helical" evidence="19">
    <location>
        <begin position="162"/>
        <end position="180"/>
    </location>
</feature>
<evidence type="ECO:0000256" key="4">
    <source>
        <dbReference type="ARBA" id="ARBA00022519"/>
    </source>
</evidence>
<dbReference type="AlphaFoldDB" id="A0A831RKQ1"/>
<dbReference type="PANTHER" id="PTHR30487">
    <property type="entry name" value="TYPE 4 PREPILIN-LIKE PROTEINS LEADER PEPTIDE-PROCESSING ENZYME"/>
    <property type="match status" value="1"/>
</dbReference>
<dbReference type="PRINTS" id="PR00864">
    <property type="entry name" value="PREPILNPTASE"/>
</dbReference>
<dbReference type="GO" id="GO:0032259">
    <property type="term" value="P:methylation"/>
    <property type="evidence" value="ECO:0007669"/>
    <property type="project" value="UniProtKB-KW"/>
</dbReference>
<dbReference type="EC" id="3.4.23.43" evidence="15 18"/>
<accession>A0A831RKQ1</accession>
<comment type="caution">
    <text evidence="22">The sequence shown here is derived from an EMBL/GenBank/DDBJ whole genome shotgun (WGS) entry which is preliminary data.</text>
</comment>
<comment type="function">
    <text evidence="18">Plays an essential role in type IV pili and type II pseudopili formation by proteolytically removing the leader sequence from substrate proteins and subsequently monomethylating the alpha-amino group of the newly exposed N-terminal phenylalanine.</text>
</comment>
<feature type="transmembrane region" description="Helical" evidence="19">
    <location>
        <begin position="186"/>
        <end position="206"/>
    </location>
</feature>
<proteinExistence type="inferred from homology"/>
<feature type="domain" description="Prepilin peptidase A24 N-terminal" evidence="21">
    <location>
        <begin position="21"/>
        <end position="129"/>
    </location>
</feature>
<evidence type="ECO:0000259" key="21">
    <source>
        <dbReference type="Pfam" id="PF06750"/>
    </source>
</evidence>
<dbReference type="Pfam" id="PF06750">
    <property type="entry name" value="A24_N_bact"/>
    <property type="match status" value="1"/>
</dbReference>
<keyword evidence="11 19" id="KW-1133">Transmembrane helix</keyword>
<name>A0A831RKQ1_9GAMM</name>
<evidence type="ECO:0000256" key="17">
    <source>
        <dbReference type="RuleBase" id="RU003793"/>
    </source>
</evidence>
<dbReference type="GO" id="GO:0008168">
    <property type="term" value="F:methyltransferase activity"/>
    <property type="evidence" value="ECO:0007669"/>
    <property type="project" value="UniProtKB-KW"/>
</dbReference>
<keyword evidence="12 19" id="KW-0472">Membrane</keyword>
<keyword evidence="5 18" id="KW-0489">Methyltransferase</keyword>